<gene>
    <name evidence="1" type="ORF">RSO01_05520</name>
</gene>
<dbReference type="RefSeq" id="WP_147145980.1">
    <property type="nucleotide sequence ID" value="NZ_BKAJ01000008.1"/>
</dbReference>
<organism evidence="1 2">
    <name type="scientific">Reyranella soli</name>
    <dbReference type="NCBI Taxonomy" id="1230389"/>
    <lineage>
        <taxon>Bacteria</taxon>
        <taxon>Pseudomonadati</taxon>
        <taxon>Pseudomonadota</taxon>
        <taxon>Alphaproteobacteria</taxon>
        <taxon>Hyphomicrobiales</taxon>
        <taxon>Reyranellaceae</taxon>
        <taxon>Reyranella</taxon>
    </lineage>
</organism>
<dbReference type="AlphaFoldDB" id="A0A512N339"/>
<evidence type="ECO:0000313" key="1">
    <source>
        <dbReference type="EMBL" id="GEP53386.1"/>
    </source>
</evidence>
<dbReference type="EMBL" id="BKAJ01000008">
    <property type="protein sequence ID" value="GEP53386.1"/>
    <property type="molecule type" value="Genomic_DNA"/>
</dbReference>
<evidence type="ECO:0000313" key="2">
    <source>
        <dbReference type="Proteomes" id="UP000321058"/>
    </source>
</evidence>
<sequence>MTHELRHKRYGHTVEEWIALVPNELEYAEVSLWHIAVAGIEGFGLSGEALTDYMRRNIIALLDAGGVPARHVANAIHGRGWLPADYGSTPDEIADAVVAEWLGQGVQPNWHHWFVLASKCLKP</sequence>
<accession>A0A512N339</accession>
<protein>
    <submittedName>
        <fullName evidence="1">Uncharacterized protein</fullName>
    </submittedName>
</protein>
<name>A0A512N339_9HYPH</name>
<keyword evidence="2" id="KW-1185">Reference proteome</keyword>
<dbReference type="Proteomes" id="UP000321058">
    <property type="component" value="Unassembled WGS sequence"/>
</dbReference>
<comment type="caution">
    <text evidence="1">The sequence shown here is derived from an EMBL/GenBank/DDBJ whole genome shotgun (WGS) entry which is preliminary data.</text>
</comment>
<proteinExistence type="predicted"/>
<dbReference type="OrthoDB" id="8018893at2"/>
<reference evidence="1 2" key="1">
    <citation type="submission" date="2019-07" db="EMBL/GenBank/DDBJ databases">
        <title>Whole genome shotgun sequence of Reyranella soli NBRC 108950.</title>
        <authorList>
            <person name="Hosoyama A."/>
            <person name="Uohara A."/>
            <person name="Ohji S."/>
            <person name="Ichikawa N."/>
        </authorList>
    </citation>
    <scope>NUCLEOTIDE SEQUENCE [LARGE SCALE GENOMIC DNA]</scope>
    <source>
        <strain evidence="1 2">NBRC 108950</strain>
    </source>
</reference>